<name>A0A8X7N2Q9_9BASI</name>
<feature type="compositionally biased region" description="Polar residues" evidence="1">
    <location>
        <begin position="33"/>
        <end position="44"/>
    </location>
</feature>
<dbReference type="EMBL" id="LWDG02000553">
    <property type="protein sequence ID" value="KAE8264265.1"/>
    <property type="molecule type" value="Genomic_DNA"/>
</dbReference>
<reference evidence="2" key="2">
    <citation type="journal article" date="2019" name="IMA Fungus">
        <title>Genome sequencing and comparison of five Tilletia species to identify candidate genes for the detection of regulated species infecting wheat.</title>
        <authorList>
            <person name="Nguyen H.D.T."/>
            <person name="Sultana T."/>
            <person name="Kesanakurti P."/>
            <person name="Hambleton S."/>
        </authorList>
    </citation>
    <scope>NUCLEOTIDE SEQUENCE</scope>
    <source>
        <strain evidence="2">DAOMC 236422</strain>
    </source>
</reference>
<gene>
    <name evidence="2" type="ORF">A4X09_0g7013</name>
</gene>
<feature type="compositionally biased region" description="Basic and acidic residues" evidence="1">
    <location>
        <begin position="86"/>
        <end position="98"/>
    </location>
</feature>
<proteinExistence type="predicted"/>
<sequence>MIHLHLNLASGTHITLSEGDTPSADTPAESLRVLSQSSGTSSESVHLHLGTNREAHVTVEGPTDNDLPAATSEEGEPVEGEEKEDAEDRNSTDTKKEEEEGGLSAEELEKIFSGLDIALKHAGQYVRAEDSKFKCTVEEDGTVCDKAFIGRSAVTIHVMKKHRSLLETLVGQEY</sequence>
<reference evidence="2" key="1">
    <citation type="submission" date="2016-04" db="EMBL/GenBank/DDBJ databases">
        <authorList>
            <person name="Nguyen H.D."/>
            <person name="Samba Siva P."/>
            <person name="Cullis J."/>
            <person name="Levesque C.A."/>
            <person name="Hambleton S."/>
        </authorList>
    </citation>
    <scope>NUCLEOTIDE SEQUENCE</scope>
    <source>
        <strain evidence="2">DAOMC 236422</strain>
    </source>
</reference>
<keyword evidence="3" id="KW-1185">Reference proteome</keyword>
<organism evidence="2 3">
    <name type="scientific">Tilletia walkeri</name>
    <dbReference type="NCBI Taxonomy" id="117179"/>
    <lineage>
        <taxon>Eukaryota</taxon>
        <taxon>Fungi</taxon>
        <taxon>Dikarya</taxon>
        <taxon>Basidiomycota</taxon>
        <taxon>Ustilaginomycotina</taxon>
        <taxon>Exobasidiomycetes</taxon>
        <taxon>Tilletiales</taxon>
        <taxon>Tilletiaceae</taxon>
        <taxon>Tilletia</taxon>
    </lineage>
</organism>
<accession>A0A8X7N2Q9</accession>
<dbReference type="AlphaFoldDB" id="A0A8X7N2Q9"/>
<feature type="compositionally biased region" description="Acidic residues" evidence="1">
    <location>
        <begin position="73"/>
        <end position="85"/>
    </location>
</feature>
<feature type="region of interest" description="Disordered" evidence="1">
    <location>
        <begin position="14"/>
        <end position="105"/>
    </location>
</feature>
<evidence type="ECO:0000313" key="3">
    <source>
        <dbReference type="Proteomes" id="UP000078113"/>
    </source>
</evidence>
<protein>
    <submittedName>
        <fullName evidence="2">Uncharacterized protein</fullName>
    </submittedName>
</protein>
<evidence type="ECO:0000313" key="2">
    <source>
        <dbReference type="EMBL" id="KAE8264265.1"/>
    </source>
</evidence>
<dbReference type="Proteomes" id="UP000078113">
    <property type="component" value="Unassembled WGS sequence"/>
</dbReference>
<evidence type="ECO:0000256" key="1">
    <source>
        <dbReference type="SAM" id="MobiDB-lite"/>
    </source>
</evidence>
<comment type="caution">
    <text evidence="2">The sequence shown here is derived from an EMBL/GenBank/DDBJ whole genome shotgun (WGS) entry which is preliminary data.</text>
</comment>
<feature type="compositionally biased region" description="Polar residues" evidence="1">
    <location>
        <begin position="14"/>
        <end position="24"/>
    </location>
</feature>